<dbReference type="Proteomes" id="UP001176210">
    <property type="component" value="Unassembled WGS sequence"/>
</dbReference>
<keyword evidence="8" id="KW-1185">Reference proteome</keyword>
<reference evidence="5" key="2">
    <citation type="submission" date="2021-02" db="EMBL/GenBank/DDBJ databases">
        <title>cfr and optrA-positive Staphylococcus spp.</title>
        <authorList>
            <person name="Chen L."/>
        </authorList>
    </citation>
    <scope>NUCLEOTIDE SEQUENCE</scope>
    <source>
        <strain evidence="5">GDQ20D70P</strain>
    </source>
</reference>
<feature type="domain" description="DUF4064" evidence="3">
    <location>
        <begin position="2"/>
        <end position="107"/>
    </location>
</feature>
<evidence type="ECO:0000259" key="3">
    <source>
        <dbReference type="Pfam" id="PF13273"/>
    </source>
</evidence>
<evidence type="ECO:0000313" key="8">
    <source>
        <dbReference type="Proteomes" id="UP001176210"/>
    </source>
</evidence>
<sequence length="172" mass="19480">MKRTTEYILLVVGAVFSLIGIVLAFITKSFSNTAEFKMEFERQVQNNPDLQNEISSDQLSTIMSSFTNYALVILIISIVLAIVALVFVKKQRILSGISAILGGLVSILIFNVISFLVLIIAGIMLLVRKDKNHQFEDVNFQNDHNHLDGNNHQQNQFNSEDKKKKDDDPYIY</sequence>
<accession>A0AAJ4VIL3</accession>
<reference evidence="4" key="3">
    <citation type="submission" date="2022-09" db="EMBL/GenBank/DDBJ databases">
        <authorList>
            <person name="De Moura G.S."/>
            <person name="Carvalho E."/>
            <person name="Ramos Sanchez E.M."/>
            <person name="Sellera F.P."/>
            <person name="Marques M.F.S."/>
            <person name="Heinemann M.B."/>
            <person name="De Vliegher S."/>
            <person name="Souza F.N."/>
            <person name="Mota R.A."/>
        </authorList>
    </citation>
    <scope>NUCLEOTIDE SEQUENCE</scope>
    <source>
        <strain evidence="4">BR656</strain>
    </source>
</reference>
<dbReference type="InterPro" id="IPR025273">
    <property type="entry name" value="DUF4064"/>
</dbReference>
<evidence type="ECO:0000313" key="7">
    <source>
        <dbReference type="Proteomes" id="UP000274792"/>
    </source>
</evidence>
<dbReference type="AlphaFoldDB" id="A0AAJ4VIL3"/>
<evidence type="ECO:0000313" key="6">
    <source>
        <dbReference type="EMBL" id="RTX73937.1"/>
    </source>
</evidence>
<keyword evidence="2" id="KW-0812">Transmembrane</keyword>
<evidence type="ECO:0000313" key="5">
    <source>
        <dbReference type="EMBL" id="QRN90413.1"/>
    </source>
</evidence>
<evidence type="ECO:0000256" key="1">
    <source>
        <dbReference type="SAM" id="MobiDB-lite"/>
    </source>
</evidence>
<feature type="compositionally biased region" description="Basic and acidic residues" evidence="1">
    <location>
        <begin position="159"/>
        <end position="172"/>
    </location>
</feature>
<dbReference type="EMBL" id="RXWV01000023">
    <property type="protein sequence ID" value="RTX73937.1"/>
    <property type="molecule type" value="Genomic_DNA"/>
</dbReference>
<feature type="transmembrane region" description="Helical" evidence="2">
    <location>
        <begin position="69"/>
        <end position="88"/>
    </location>
</feature>
<dbReference type="EMBL" id="CP069389">
    <property type="protein sequence ID" value="QRN90413.1"/>
    <property type="molecule type" value="Genomic_DNA"/>
</dbReference>
<reference evidence="4" key="4">
    <citation type="journal article" date="2023" name="Vet. Microbiol.">
        <title>Emergence of livestock-associated Mammaliicoccus sciuri ST71 co-harbouring mecA and mecC genes in Brazil.</title>
        <authorList>
            <person name="de Moura G.S."/>
            <person name="de Carvalho E."/>
            <person name="Ramos Sanchez E.M."/>
            <person name="Sellera F.P."/>
            <person name="Marques M.F.S."/>
            <person name="Heinemann M.B."/>
            <person name="De Vliegher S."/>
            <person name="Souza F.N."/>
            <person name="Mota R.A."/>
        </authorList>
    </citation>
    <scope>NUCLEOTIDE SEQUENCE</scope>
    <source>
        <strain evidence="4">BR656</strain>
    </source>
</reference>
<feature type="transmembrane region" description="Helical" evidence="2">
    <location>
        <begin position="7"/>
        <end position="26"/>
    </location>
</feature>
<organism evidence="6 7">
    <name type="scientific">Mammaliicoccus sciuri</name>
    <name type="common">Staphylococcus sciuri</name>
    <dbReference type="NCBI Taxonomy" id="1296"/>
    <lineage>
        <taxon>Bacteria</taxon>
        <taxon>Bacillati</taxon>
        <taxon>Bacillota</taxon>
        <taxon>Bacilli</taxon>
        <taxon>Bacillales</taxon>
        <taxon>Staphylococcaceae</taxon>
        <taxon>Mammaliicoccus</taxon>
    </lineage>
</organism>
<evidence type="ECO:0000256" key="2">
    <source>
        <dbReference type="SAM" id="Phobius"/>
    </source>
</evidence>
<reference evidence="6 7" key="1">
    <citation type="submission" date="2018-10" db="EMBL/GenBank/DDBJ databases">
        <title>A collection Staphylococci species genome sequencing.</title>
        <authorList>
            <person name="Cole K."/>
        </authorList>
    </citation>
    <scope>NUCLEOTIDE SEQUENCE [LARGE SCALE GENOMIC DNA]</scope>
    <source>
        <strain evidence="6">CCUG 37923</strain>
        <strain evidence="7">NCTC 12218</strain>
    </source>
</reference>
<evidence type="ECO:0000313" key="4">
    <source>
        <dbReference type="EMBL" id="MDL0115964.1"/>
    </source>
</evidence>
<keyword evidence="2" id="KW-0472">Membrane</keyword>
<dbReference type="Proteomes" id="UP000640299">
    <property type="component" value="Chromosome"/>
</dbReference>
<protein>
    <submittedName>
        <fullName evidence="6">DUF4064 domain-containing protein</fullName>
    </submittedName>
</protein>
<gene>
    <name evidence="6" type="ORF">CD117_04955</name>
    <name evidence="5" type="ORF">JRU67_10125</name>
    <name evidence="4" type="ORF">OWO77_03165</name>
</gene>
<dbReference type="RefSeq" id="WP_051575370.1">
    <property type="nucleotide sequence ID" value="NZ_CP069389.1"/>
</dbReference>
<dbReference type="Proteomes" id="UP000274792">
    <property type="component" value="Unassembled WGS sequence"/>
</dbReference>
<name>A0AAJ4VIL3_MAMSC</name>
<dbReference type="Pfam" id="PF13273">
    <property type="entry name" value="DUF4064"/>
    <property type="match status" value="1"/>
</dbReference>
<dbReference type="EMBL" id="JAPNQM010000001">
    <property type="protein sequence ID" value="MDL0115964.1"/>
    <property type="molecule type" value="Genomic_DNA"/>
</dbReference>
<proteinExistence type="predicted"/>
<feature type="transmembrane region" description="Helical" evidence="2">
    <location>
        <begin position="100"/>
        <end position="127"/>
    </location>
</feature>
<feature type="region of interest" description="Disordered" evidence="1">
    <location>
        <begin position="143"/>
        <end position="172"/>
    </location>
</feature>
<keyword evidence="2" id="KW-1133">Transmembrane helix</keyword>